<evidence type="ECO:0008006" key="5">
    <source>
        <dbReference type="Google" id="ProtNLM"/>
    </source>
</evidence>
<dbReference type="Proteomes" id="UP000594464">
    <property type="component" value="Chromosome"/>
</dbReference>
<evidence type="ECO:0000256" key="1">
    <source>
        <dbReference type="SAM" id="MobiDB-lite"/>
    </source>
</evidence>
<keyword evidence="2" id="KW-0732">Signal</keyword>
<name>A0A7T0C106_9BACT</name>
<organism evidence="3 4">
    <name type="scientific">Candidatus Nitrohelix vancouverensis</name>
    <dbReference type="NCBI Taxonomy" id="2705534"/>
    <lineage>
        <taxon>Bacteria</taxon>
        <taxon>Pseudomonadati</taxon>
        <taxon>Nitrospinota/Tectimicrobiota group</taxon>
        <taxon>Nitrospinota</taxon>
        <taxon>Nitrospinia</taxon>
        <taxon>Nitrospinales</taxon>
        <taxon>Nitrospinaceae</taxon>
        <taxon>Candidatus Nitrohelix</taxon>
    </lineage>
</organism>
<dbReference type="KEGG" id="nva:G3M78_03840"/>
<evidence type="ECO:0000256" key="2">
    <source>
        <dbReference type="SAM" id="SignalP"/>
    </source>
</evidence>
<accession>A0A7T0C106</accession>
<sequence length="547" mass="61062">MKSLKIAGVLALSVFFLNLPSVVWSDEAPAETSAPEASAAASAEDAEDAEDADEGEGDAEEGAEVAEGEAGYGEAAKDEMTLRQEAQDKREAERKKKIAEAIAADESIIRPRRSFLDFNNEALSLGEPFLGTGAIKDYGLSWFGEGANAIRPRAQFYGTFSTIMYGGRINNENQGQLGYNLNFDFNFDLTNTERFHIQYRPFVDIDEPRDRTGGLYRFHNEDPTIADHKFELSVDNTFAWFEGEIGEMFNFIGPDDRFPTDYHIAVGLVPVIYQNSYLMNDNVLGALISKPNLIVGDGTNLLLQAMVAIDEINATRAGGDADNNNNDANLYGLTARYERRNQFWEFNYFHLENQVEADNSQDFLAASLSSTYGLLNYSGRVMLNMSDDRKGGGTAGNGQLYVMEFNHSAFNHDYYDKNYLYLTMFYGTEGWNDIAKGRTGRAGIFYRGNGVTSFGVLRNTGTGTYGVSFGFKQFLDREALTFNPEFSYQKDLRDESGSIAPNDQYALGFEVQYLLSNHMSLVGKAVGIHNEIRSEDWSSSMELRFKF</sequence>
<reference evidence="4" key="1">
    <citation type="submission" date="2020-02" db="EMBL/GenBank/DDBJ databases">
        <title>Genomic and physiological characterization of two novel Nitrospinaceae genera.</title>
        <authorList>
            <person name="Mueller A.J."/>
            <person name="Jung M.-Y."/>
            <person name="Strachan C.R."/>
            <person name="Herbold C.W."/>
            <person name="Kirkegaard R.H."/>
            <person name="Daims H."/>
        </authorList>
    </citation>
    <scope>NUCLEOTIDE SEQUENCE [LARGE SCALE GENOMIC DNA]</scope>
</reference>
<feature type="region of interest" description="Disordered" evidence="1">
    <location>
        <begin position="30"/>
        <end position="91"/>
    </location>
</feature>
<feature type="signal peptide" evidence="2">
    <location>
        <begin position="1"/>
        <end position="25"/>
    </location>
</feature>
<gene>
    <name evidence="3" type="ORF">G3M78_03840</name>
</gene>
<feature type="compositionally biased region" description="Basic and acidic residues" evidence="1">
    <location>
        <begin position="75"/>
        <end position="91"/>
    </location>
</feature>
<proteinExistence type="predicted"/>
<protein>
    <recommendedName>
        <fullName evidence="5">Porin</fullName>
    </recommendedName>
</protein>
<dbReference type="AlphaFoldDB" id="A0A7T0C106"/>
<feature type="compositionally biased region" description="Acidic residues" evidence="1">
    <location>
        <begin position="44"/>
        <end position="67"/>
    </location>
</feature>
<feature type="compositionally biased region" description="Low complexity" evidence="1">
    <location>
        <begin position="30"/>
        <end position="43"/>
    </location>
</feature>
<feature type="chain" id="PRO_5032781140" description="Porin" evidence="2">
    <location>
        <begin position="26"/>
        <end position="547"/>
    </location>
</feature>
<evidence type="ECO:0000313" key="4">
    <source>
        <dbReference type="Proteomes" id="UP000594464"/>
    </source>
</evidence>
<dbReference type="EMBL" id="CP048620">
    <property type="protein sequence ID" value="QPJ64571.1"/>
    <property type="molecule type" value="Genomic_DNA"/>
</dbReference>
<evidence type="ECO:0000313" key="3">
    <source>
        <dbReference type="EMBL" id="QPJ64571.1"/>
    </source>
</evidence>